<evidence type="ECO:0000313" key="2">
    <source>
        <dbReference type="EMBL" id="KQK16938.1"/>
    </source>
</evidence>
<feature type="compositionally biased region" description="Pro residues" evidence="1">
    <location>
        <begin position="42"/>
        <end position="51"/>
    </location>
</feature>
<reference evidence="3" key="3">
    <citation type="submission" date="2018-08" db="UniProtKB">
        <authorList>
            <consortium name="EnsemblPlants"/>
        </authorList>
    </citation>
    <scope>IDENTIFICATION</scope>
    <source>
        <strain evidence="3">cv. Bd21</strain>
    </source>
</reference>
<dbReference type="EnsemblPlants" id="PNT75391">
    <property type="protein sequence ID" value="PNT75391"/>
    <property type="gene ID" value="BRADI_1g31547v3"/>
</dbReference>
<dbReference type="EnsemblPlants" id="KQK16938">
    <property type="protein sequence ID" value="KQK16938"/>
    <property type="gene ID" value="BRADI_1g31547v3"/>
</dbReference>
<protein>
    <recommendedName>
        <fullName evidence="5">F-box domain-containing protein</fullName>
    </recommendedName>
</protein>
<dbReference type="PANTHER" id="PTHR31264:SF23">
    <property type="entry name" value="F-BOX DOMAIN-CONTAINING PROTEIN"/>
    <property type="match status" value="1"/>
</dbReference>
<feature type="compositionally biased region" description="Low complexity" evidence="1">
    <location>
        <begin position="17"/>
        <end position="35"/>
    </location>
</feature>
<evidence type="ECO:0000313" key="4">
    <source>
        <dbReference type="Proteomes" id="UP000008810"/>
    </source>
</evidence>
<dbReference type="EMBL" id="CM000880">
    <property type="protein sequence ID" value="KQK16938.1"/>
    <property type="molecule type" value="Genomic_DNA"/>
</dbReference>
<dbReference type="PANTHER" id="PTHR31264">
    <property type="entry name" value="OS07G0554500 PROTEIN-RELATED"/>
    <property type="match status" value="1"/>
</dbReference>
<feature type="region of interest" description="Disordered" evidence="1">
    <location>
        <begin position="1"/>
        <end position="58"/>
    </location>
</feature>
<dbReference type="HOGENOM" id="CLU_030310_0_1_1"/>
<dbReference type="OMA" id="MARCTTE"/>
<evidence type="ECO:0000256" key="1">
    <source>
        <dbReference type="SAM" id="MobiDB-lite"/>
    </source>
</evidence>
<accession>I1GVS6</accession>
<reference evidence="2 3" key="1">
    <citation type="journal article" date="2010" name="Nature">
        <title>Genome sequencing and analysis of the model grass Brachypodium distachyon.</title>
        <authorList>
            <consortium name="International Brachypodium Initiative"/>
        </authorList>
    </citation>
    <scope>NUCLEOTIDE SEQUENCE [LARGE SCALE GENOMIC DNA]</scope>
    <source>
        <strain evidence="2 3">Bd21</strain>
    </source>
</reference>
<name>I1GVS6_BRADI</name>
<organism evidence="2">
    <name type="scientific">Brachypodium distachyon</name>
    <name type="common">Purple false brome</name>
    <name type="synonym">Trachynia distachya</name>
    <dbReference type="NCBI Taxonomy" id="15368"/>
    <lineage>
        <taxon>Eukaryota</taxon>
        <taxon>Viridiplantae</taxon>
        <taxon>Streptophyta</taxon>
        <taxon>Embryophyta</taxon>
        <taxon>Tracheophyta</taxon>
        <taxon>Spermatophyta</taxon>
        <taxon>Magnoliopsida</taxon>
        <taxon>Liliopsida</taxon>
        <taxon>Poales</taxon>
        <taxon>Poaceae</taxon>
        <taxon>BOP clade</taxon>
        <taxon>Pooideae</taxon>
        <taxon>Stipodae</taxon>
        <taxon>Brachypodieae</taxon>
        <taxon>Brachypodium</taxon>
    </lineage>
</organism>
<dbReference type="AlphaFoldDB" id="I1GVS6"/>
<dbReference type="eggNOG" id="ENOG502R7NU">
    <property type="taxonomic scope" value="Eukaryota"/>
</dbReference>
<keyword evidence="4" id="KW-1185">Reference proteome</keyword>
<dbReference type="Gramene" id="KQK16938">
    <property type="protein sequence ID" value="KQK16938"/>
    <property type="gene ID" value="BRADI_1g31547v3"/>
</dbReference>
<dbReference type="KEGG" id="bdi:100830474"/>
<evidence type="ECO:0000313" key="3">
    <source>
        <dbReference type="EnsemblPlants" id="KQK16938"/>
    </source>
</evidence>
<dbReference type="EMBL" id="CM000880">
    <property type="protein sequence ID" value="PNT75391.1"/>
    <property type="molecule type" value="Genomic_DNA"/>
</dbReference>
<sequence length="454" mass="50572">MDYPCLTKRLRKPETLPSSSRSNPNPNPLSTSESPSIRRETVPPPPPPPPEGTSIITDDRLSPLPHVLQEEIFLRLATPTDLVRASLARRSFLRRFRKCHSPPLLGFMDWEGFSQVLPPHPSAPAAREVARAADFSFSFVPPPACHSVDWKVLDIRDGRVLLCGGPKIENGRLLLFPELAVCDPLHRQHRLLPPIPDDLAALVGDPLAVGYYHCSNAILVPPAPCKEDEEEKEESDNETSFRLIWMARCTTEVVTIVYSSTTGQWQSIASRSWSDLFAGQLTEPLKSSLLGRCQCAYGCLYWPMKQMPLHGLNWEAMLMLDTIRMEFALADYPPGRWTGRRIGIVEAGGSRLGLISLSDGTSHLCYFVSGNGQECSSEWEMDKVIPLGHGNSHTIIDSTERYLLLVEHNSETGYSKCFSLDVETFQLKKVWRKSHAPCGPIYANFPPSLSSGTI</sequence>
<reference evidence="2" key="2">
    <citation type="submission" date="2017-06" db="EMBL/GenBank/DDBJ databases">
        <title>WGS assembly of Brachypodium distachyon.</title>
        <authorList>
            <consortium name="The International Brachypodium Initiative"/>
            <person name="Lucas S."/>
            <person name="Harmon-Smith M."/>
            <person name="Lail K."/>
            <person name="Tice H."/>
            <person name="Grimwood J."/>
            <person name="Bruce D."/>
            <person name="Barry K."/>
            <person name="Shu S."/>
            <person name="Lindquist E."/>
            <person name="Wang M."/>
            <person name="Pitluck S."/>
            <person name="Vogel J.P."/>
            <person name="Garvin D.F."/>
            <person name="Mockler T.C."/>
            <person name="Schmutz J."/>
            <person name="Rokhsar D."/>
            <person name="Bevan M.W."/>
        </authorList>
    </citation>
    <scope>NUCLEOTIDE SEQUENCE</scope>
    <source>
        <strain evidence="2">Bd21</strain>
    </source>
</reference>
<dbReference type="Gramene" id="PNT75391">
    <property type="protein sequence ID" value="PNT75391"/>
    <property type="gene ID" value="BRADI_1g31547v3"/>
</dbReference>
<proteinExistence type="predicted"/>
<evidence type="ECO:0008006" key="5">
    <source>
        <dbReference type="Google" id="ProtNLM"/>
    </source>
</evidence>
<dbReference type="STRING" id="15368.I1GVS6"/>
<dbReference type="Proteomes" id="UP000008810">
    <property type="component" value="Chromosome 1"/>
</dbReference>
<gene>
    <name evidence="2" type="ORF">BRADI_1g31547v3</name>
</gene>